<gene>
    <name evidence="1" type="ORF">METZ01_LOCUS239597</name>
</gene>
<proteinExistence type="predicted"/>
<name>A0A382HJ96_9ZZZZ</name>
<reference evidence="1" key="1">
    <citation type="submission" date="2018-05" db="EMBL/GenBank/DDBJ databases">
        <authorList>
            <person name="Lanie J.A."/>
            <person name="Ng W.-L."/>
            <person name="Kazmierczak K.M."/>
            <person name="Andrzejewski T.M."/>
            <person name="Davidsen T.M."/>
            <person name="Wayne K.J."/>
            <person name="Tettelin H."/>
            <person name="Glass J.I."/>
            <person name="Rusch D."/>
            <person name="Podicherti R."/>
            <person name="Tsui H.-C.T."/>
            <person name="Winkler M.E."/>
        </authorList>
    </citation>
    <scope>NUCLEOTIDE SEQUENCE</scope>
</reference>
<protein>
    <submittedName>
        <fullName evidence="1">Uncharacterized protein</fullName>
    </submittedName>
</protein>
<feature type="non-terminal residue" evidence="1">
    <location>
        <position position="1"/>
    </location>
</feature>
<organism evidence="1">
    <name type="scientific">marine metagenome</name>
    <dbReference type="NCBI Taxonomy" id="408172"/>
    <lineage>
        <taxon>unclassified sequences</taxon>
        <taxon>metagenomes</taxon>
        <taxon>ecological metagenomes</taxon>
    </lineage>
</organism>
<sequence>KDSELKLLLEKQESLLKELLDFSQRQFAQSDAVALDGLLSQKDKCFEDLQKLDSLLEKWHKQYERPLEAVEQKLDENIQDLLERILLSEREFEKIVGHEKNAVSLQITQLGRQMLYRKDPTHQRPKIKNMTT</sequence>
<dbReference type="AlphaFoldDB" id="A0A382HJ96"/>
<accession>A0A382HJ96</accession>
<evidence type="ECO:0000313" key="1">
    <source>
        <dbReference type="EMBL" id="SVB86743.1"/>
    </source>
</evidence>
<dbReference type="EMBL" id="UINC01061305">
    <property type="protein sequence ID" value="SVB86743.1"/>
    <property type="molecule type" value="Genomic_DNA"/>
</dbReference>